<dbReference type="Pfam" id="PF07275">
    <property type="entry name" value="ArdA"/>
    <property type="match status" value="1"/>
</dbReference>
<name>A0ABZ2BTP1_9RHOB</name>
<dbReference type="Proteomes" id="UP001318682">
    <property type="component" value="Chromosome"/>
</dbReference>
<evidence type="ECO:0000313" key="1">
    <source>
        <dbReference type="EMBL" id="WVX49323.1"/>
    </source>
</evidence>
<organism evidence="1 2">
    <name type="scientific">Roseobacter fucihabitans</name>
    <dbReference type="NCBI Taxonomy" id="1537242"/>
    <lineage>
        <taxon>Bacteria</taxon>
        <taxon>Pseudomonadati</taxon>
        <taxon>Pseudomonadota</taxon>
        <taxon>Alphaproteobacteria</taxon>
        <taxon>Rhodobacterales</taxon>
        <taxon>Roseobacteraceae</taxon>
        <taxon>Roseobacter</taxon>
    </lineage>
</organism>
<sequence>MAEFAEELTEQSTDIPESLRFYIDYEAMARDIEINDVFTIDTGFEQVHVFWSH</sequence>
<dbReference type="InterPro" id="IPR041893">
    <property type="entry name" value="ArdA_dom3"/>
</dbReference>
<protein>
    <recommendedName>
        <fullName evidence="3">Antirestriction protein</fullName>
    </recommendedName>
</protein>
<accession>A0ABZ2BTP1</accession>
<gene>
    <name evidence="1" type="ORF">ROLI_024150</name>
</gene>
<keyword evidence="2" id="KW-1185">Reference proteome</keyword>
<reference evidence="2" key="2">
    <citation type="submission" date="2024-01" db="EMBL/GenBank/DDBJ databases">
        <title>Roseobacter fucihabitans sp. nov., isolated from the brown alga Fucus spiralis.</title>
        <authorList>
            <person name="Hahnke S."/>
            <person name="Berger M."/>
            <person name="Schlingloff A."/>
            <person name="Athale I."/>
            <person name="Neumann-Schaal M."/>
            <person name="Adenaya A."/>
            <person name="Poehlein A."/>
            <person name="Daniel R."/>
            <person name="Pertersen J."/>
            <person name="Brinkhoff T."/>
        </authorList>
    </citation>
    <scope>NUCLEOTIDE SEQUENCE [LARGE SCALE GENOMIC DNA]</scope>
    <source>
        <strain evidence="2">B14</strain>
    </source>
</reference>
<evidence type="ECO:0000313" key="2">
    <source>
        <dbReference type="Proteomes" id="UP001318682"/>
    </source>
</evidence>
<proteinExistence type="predicted"/>
<dbReference type="EMBL" id="CP143423">
    <property type="protein sequence ID" value="WVX49323.1"/>
    <property type="molecule type" value="Genomic_DNA"/>
</dbReference>
<dbReference type="InterPro" id="IPR009899">
    <property type="entry name" value="ArdA"/>
</dbReference>
<evidence type="ECO:0008006" key="3">
    <source>
        <dbReference type="Google" id="ProtNLM"/>
    </source>
</evidence>
<reference evidence="1 2" key="1">
    <citation type="submission" date="2015-07" db="EMBL/GenBank/DDBJ databases">
        <authorList>
            <person name="Voget S."/>
            <person name="Dogs M."/>
            <person name="Brinkhoff T.H."/>
            <person name="Daniel R."/>
        </authorList>
    </citation>
    <scope>NUCLEOTIDE SEQUENCE [LARGE SCALE GENOMIC DNA]</scope>
    <source>
        <strain evidence="1 2">B14</strain>
    </source>
</reference>
<dbReference type="Gene3D" id="1.10.10.1190">
    <property type="entry name" value="Antirestriction protein ArdA, domain 3"/>
    <property type="match status" value="1"/>
</dbReference>